<feature type="domain" description="Chemoreceptor zinc-binding" evidence="1">
    <location>
        <begin position="10"/>
        <end position="75"/>
    </location>
</feature>
<organism evidence="2 3">
    <name type="scientific">Undibacterium jejuense</name>
    <dbReference type="NCBI Taxonomy" id="1344949"/>
    <lineage>
        <taxon>Bacteria</taxon>
        <taxon>Pseudomonadati</taxon>
        <taxon>Pseudomonadota</taxon>
        <taxon>Betaproteobacteria</taxon>
        <taxon>Burkholderiales</taxon>
        <taxon>Oxalobacteraceae</taxon>
        <taxon>Undibacterium</taxon>
    </lineage>
</organism>
<dbReference type="AlphaFoldDB" id="A0A923KN44"/>
<accession>A0A923KN44</accession>
<evidence type="ECO:0000313" key="3">
    <source>
        <dbReference type="Proteomes" id="UP000634011"/>
    </source>
</evidence>
<dbReference type="Pfam" id="PF13682">
    <property type="entry name" value="CZB"/>
    <property type="match status" value="1"/>
</dbReference>
<sequence>MNLDNAVETHAQWKTKLRSAIVKREQLDLATLSRDDCCELGLWLHGPGKASYGKLSSHADCVHKHVLFHSEVSKVAKAVNANQFELADRLLNAGTSYAKASSELGVSFLRLRKEAGI</sequence>
<evidence type="ECO:0000259" key="1">
    <source>
        <dbReference type="Pfam" id="PF13682"/>
    </source>
</evidence>
<reference evidence="2" key="1">
    <citation type="submission" date="2020-08" db="EMBL/GenBank/DDBJ databases">
        <title>Novel species isolated from subtropical streams in China.</title>
        <authorList>
            <person name="Lu H."/>
        </authorList>
    </citation>
    <scope>NUCLEOTIDE SEQUENCE</scope>
    <source>
        <strain evidence="2">KACC 12607</strain>
    </source>
</reference>
<proteinExistence type="predicted"/>
<dbReference type="Proteomes" id="UP000634011">
    <property type="component" value="Unassembled WGS sequence"/>
</dbReference>
<protein>
    <submittedName>
        <fullName evidence="2">CZB domain-containing protein</fullName>
    </submittedName>
</protein>
<gene>
    <name evidence="2" type="ORF">H8K32_01805</name>
</gene>
<keyword evidence="3" id="KW-1185">Reference proteome</keyword>
<dbReference type="Gene3D" id="1.20.120.30">
    <property type="entry name" value="Aspartate receptor, ligand-binding domain"/>
    <property type="match status" value="1"/>
</dbReference>
<evidence type="ECO:0000313" key="2">
    <source>
        <dbReference type="EMBL" id="MBC3860819.1"/>
    </source>
</evidence>
<comment type="caution">
    <text evidence="2">The sequence shown here is derived from an EMBL/GenBank/DDBJ whole genome shotgun (WGS) entry which is preliminary data.</text>
</comment>
<dbReference type="RefSeq" id="WP_186910744.1">
    <property type="nucleotide sequence ID" value="NZ_JACOFV010000001.1"/>
</dbReference>
<name>A0A923KN44_9BURK</name>
<dbReference type="EMBL" id="JACOFV010000001">
    <property type="protein sequence ID" value="MBC3860819.1"/>
    <property type="molecule type" value="Genomic_DNA"/>
</dbReference>
<dbReference type="InterPro" id="IPR025991">
    <property type="entry name" value="Chemoreceptor_zinc-bind_dom"/>
</dbReference>